<dbReference type="AlphaFoldDB" id="A0A2T3W383"/>
<sequence length="132" mass="14857">MKFQVLMCTVTQHILGTATSAGAVHDLKLFRQSGARFPHQTALIGDAGYQGLWRSHGHAITTHKATQASPLSAAQRQDNRVLAYTRQGIEHVIRRMKIFRVLKGVYRHRRRRFALRVQLIAALCNLTQACPS</sequence>
<comment type="caution">
    <text evidence="4">The sequence shown here is derived from an EMBL/GenBank/DDBJ whole genome shotgun (WGS) entry which is preliminary data.</text>
</comment>
<dbReference type="InterPro" id="IPR027806">
    <property type="entry name" value="HARBI1_dom"/>
</dbReference>
<protein>
    <recommendedName>
        <fullName evidence="3">DDE Tnp4 domain-containing protein</fullName>
    </recommendedName>
</protein>
<reference evidence="4 5" key="1">
    <citation type="submission" date="2018-03" db="EMBL/GenBank/DDBJ databases">
        <title>Draft genome of Deinococcus sp. OD32.</title>
        <authorList>
            <person name="Wang X.-P."/>
            <person name="Du Z.-J."/>
        </authorList>
    </citation>
    <scope>NUCLEOTIDE SEQUENCE [LARGE SCALE GENOMIC DNA]</scope>
    <source>
        <strain evidence="4 5">OD32</strain>
    </source>
</reference>
<evidence type="ECO:0000256" key="2">
    <source>
        <dbReference type="ARBA" id="ARBA00022723"/>
    </source>
</evidence>
<dbReference type="Pfam" id="PF13359">
    <property type="entry name" value="DDE_Tnp_4"/>
    <property type="match status" value="1"/>
</dbReference>
<dbReference type="Proteomes" id="UP000240317">
    <property type="component" value="Unassembled WGS sequence"/>
</dbReference>
<evidence type="ECO:0000256" key="1">
    <source>
        <dbReference type="ARBA" id="ARBA00001968"/>
    </source>
</evidence>
<evidence type="ECO:0000313" key="4">
    <source>
        <dbReference type="EMBL" id="PTA66358.1"/>
    </source>
</evidence>
<evidence type="ECO:0000313" key="5">
    <source>
        <dbReference type="Proteomes" id="UP000240317"/>
    </source>
</evidence>
<dbReference type="GO" id="GO:0046872">
    <property type="term" value="F:metal ion binding"/>
    <property type="evidence" value="ECO:0007669"/>
    <property type="project" value="UniProtKB-KW"/>
</dbReference>
<keyword evidence="2" id="KW-0479">Metal-binding</keyword>
<gene>
    <name evidence="4" type="ORF">C8263_18335</name>
</gene>
<keyword evidence="5" id="KW-1185">Reference proteome</keyword>
<proteinExistence type="predicted"/>
<feature type="domain" description="DDE Tnp4" evidence="3">
    <location>
        <begin position="1"/>
        <end position="125"/>
    </location>
</feature>
<organism evidence="4 5">
    <name type="scientific">Deinococcus arcticus</name>
    <dbReference type="NCBI Taxonomy" id="2136176"/>
    <lineage>
        <taxon>Bacteria</taxon>
        <taxon>Thermotogati</taxon>
        <taxon>Deinococcota</taxon>
        <taxon>Deinococci</taxon>
        <taxon>Deinococcales</taxon>
        <taxon>Deinococcaceae</taxon>
        <taxon>Deinococcus</taxon>
    </lineage>
</organism>
<dbReference type="OrthoDB" id="68240at2"/>
<dbReference type="EMBL" id="PYSV01000038">
    <property type="protein sequence ID" value="PTA66358.1"/>
    <property type="molecule type" value="Genomic_DNA"/>
</dbReference>
<comment type="cofactor">
    <cofactor evidence="1">
        <name>a divalent metal cation</name>
        <dbReference type="ChEBI" id="CHEBI:60240"/>
    </cofactor>
</comment>
<evidence type="ECO:0000259" key="3">
    <source>
        <dbReference type="Pfam" id="PF13359"/>
    </source>
</evidence>
<name>A0A2T3W383_9DEIO</name>
<accession>A0A2T3W383</accession>